<dbReference type="Gene3D" id="4.10.740.10">
    <property type="entry name" value="Coagulation Factor IX"/>
    <property type="match status" value="1"/>
</dbReference>
<dbReference type="EC" id="3.4.21.22" evidence="4"/>
<keyword evidence="8 19" id="KW-0245">EGF-like domain</keyword>
<dbReference type="CDD" id="cd00054">
    <property type="entry name" value="EGF_CA"/>
    <property type="match status" value="1"/>
</dbReference>
<dbReference type="PRINTS" id="PR00010">
    <property type="entry name" value="EGFBLOOD"/>
</dbReference>
<dbReference type="InterPro" id="IPR000294">
    <property type="entry name" value="GLA_domain"/>
</dbReference>
<comment type="catalytic activity">
    <reaction evidence="1">
        <text>Selective cleavage of Arg-|-Ile bond in factor X to form factor Xa.</text>
        <dbReference type="EC" id="3.4.21.22"/>
    </reaction>
</comment>
<keyword evidence="7" id="KW-0964">Secreted</keyword>
<dbReference type="InterPro" id="IPR000742">
    <property type="entry name" value="EGF"/>
</dbReference>
<evidence type="ECO:0000256" key="7">
    <source>
        <dbReference type="ARBA" id="ARBA00022525"/>
    </source>
</evidence>
<keyword evidence="12" id="KW-0106">Calcium</keyword>
<dbReference type="SMART" id="SM00181">
    <property type="entry name" value="EGF"/>
    <property type="match status" value="1"/>
</dbReference>
<comment type="subcellular location">
    <subcellularLocation>
        <location evidence="3">Secreted</location>
    </subcellularLocation>
</comment>
<evidence type="ECO:0000256" key="18">
    <source>
        <dbReference type="ARBA" id="ARBA00031357"/>
    </source>
</evidence>
<evidence type="ECO:0000313" key="22">
    <source>
        <dbReference type="EMBL" id="KAF5880275.1"/>
    </source>
</evidence>
<name>A0A8J4T1L8_CLAMG</name>
<dbReference type="GO" id="GO:0007596">
    <property type="term" value="P:blood coagulation"/>
    <property type="evidence" value="ECO:0007669"/>
    <property type="project" value="UniProtKB-KW"/>
</dbReference>
<dbReference type="InterPro" id="IPR017857">
    <property type="entry name" value="Coagulation_fac-like_Gla_dom"/>
</dbReference>
<dbReference type="InterPro" id="IPR001881">
    <property type="entry name" value="EGF-like_Ca-bd_dom"/>
</dbReference>
<dbReference type="InterPro" id="IPR035972">
    <property type="entry name" value="GLA-like_dom_SF"/>
</dbReference>
<dbReference type="PROSITE" id="PS50026">
    <property type="entry name" value="EGF_3"/>
    <property type="match status" value="1"/>
</dbReference>
<dbReference type="PROSITE" id="PS00010">
    <property type="entry name" value="ASX_HYDROXYL"/>
    <property type="match status" value="1"/>
</dbReference>
<comment type="function">
    <text evidence="2">Factor IX is a vitamin K-dependent plasma protein that participates in the intrinsic pathway of blood coagulation by converting factor X to its active form in the presence of Ca(2+) ions, phospholipids, and factor VIIIa.</text>
</comment>
<feature type="non-terminal residue" evidence="22">
    <location>
        <position position="1"/>
    </location>
</feature>
<keyword evidence="11" id="KW-0645">Protease</keyword>
<keyword evidence="17" id="KW-0325">Glycoprotein</keyword>
<dbReference type="AlphaFoldDB" id="A0A8J4T1L8"/>
<evidence type="ECO:0000256" key="11">
    <source>
        <dbReference type="ARBA" id="ARBA00022825"/>
    </source>
</evidence>
<keyword evidence="11" id="KW-0720">Serine protease</keyword>
<evidence type="ECO:0000256" key="4">
    <source>
        <dbReference type="ARBA" id="ARBA00012066"/>
    </source>
</evidence>
<evidence type="ECO:0000256" key="9">
    <source>
        <dbReference type="ARBA" id="ARBA00022553"/>
    </source>
</evidence>
<dbReference type="GO" id="GO:0005509">
    <property type="term" value="F:calcium ion binding"/>
    <property type="evidence" value="ECO:0007669"/>
    <property type="project" value="InterPro"/>
</dbReference>
<keyword evidence="11" id="KW-0378">Hydrolase</keyword>
<dbReference type="GO" id="GO:0005615">
    <property type="term" value="C:extracellular space"/>
    <property type="evidence" value="ECO:0007669"/>
    <property type="project" value="TreeGrafter"/>
</dbReference>
<evidence type="ECO:0000256" key="1">
    <source>
        <dbReference type="ARBA" id="ARBA00001368"/>
    </source>
</evidence>
<keyword evidence="13" id="KW-0460">Magnesium</keyword>
<keyword evidence="16 19" id="KW-1015">Disulfide bond</keyword>
<feature type="domain" description="Gla" evidence="21">
    <location>
        <begin position="19"/>
        <end position="65"/>
    </location>
</feature>
<evidence type="ECO:0000256" key="10">
    <source>
        <dbReference type="ARBA" id="ARBA00022696"/>
    </source>
</evidence>
<dbReference type="InterPro" id="IPR000152">
    <property type="entry name" value="EGF-type_Asp/Asn_hydroxyl_site"/>
</dbReference>
<evidence type="ECO:0000259" key="21">
    <source>
        <dbReference type="PROSITE" id="PS50998"/>
    </source>
</evidence>
<keyword evidence="6" id="KW-0301">Gamma-carboxyglutamic acid</keyword>
<evidence type="ECO:0000256" key="2">
    <source>
        <dbReference type="ARBA" id="ARBA00002741"/>
    </source>
</evidence>
<dbReference type="InterPro" id="IPR018097">
    <property type="entry name" value="EGF_Ca-bd_CS"/>
</dbReference>
<keyword evidence="23" id="KW-1185">Reference proteome</keyword>
<dbReference type="OrthoDB" id="8909918at2759"/>
<dbReference type="Pfam" id="PF00008">
    <property type="entry name" value="EGF"/>
    <property type="match status" value="1"/>
</dbReference>
<organism evidence="22 23">
    <name type="scientific">Clarias magur</name>
    <name type="common">Asian catfish</name>
    <name type="synonym">Macropteronotus magur</name>
    <dbReference type="NCBI Taxonomy" id="1594786"/>
    <lineage>
        <taxon>Eukaryota</taxon>
        <taxon>Metazoa</taxon>
        <taxon>Chordata</taxon>
        <taxon>Craniata</taxon>
        <taxon>Vertebrata</taxon>
        <taxon>Euteleostomi</taxon>
        <taxon>Actinopterygii</taxon>
        <taxon>Neopterygii</taxon>
        <taxon>Teleostei</taxon>
        <taxon>Ostariophysi</taxon>
        <taxon>Siluriformes</taxon>
        <taxon>Clariidae</taxon>
        <taxon>Clarias</taxon>
    </lineage>
</organism>
<dbReference type="Proteomes" id="UP000727407">
    <property type="component" value="Unassembled WGS sequence"/>
</dbReference>
<evidence type="ECO:0000256" key="8">
    <source>
        <dbReference type="ARBA" id="ARBA00022536"/>
    </source>
</evidence>
<dbReference type="FunFam" id="2.10.25.10:FF:000162">
    <property type="entry name" value="Coagulation factor X (Predicted)"/>
    <property type="match status" value="1"/>
</dbReference>
<accession>A0A8J4T1L8</accession>
<feature type="domain" description="EGF-like" evidence="20">
    <location>
        <begin position="65"/>
        <end position="101"/>
    </location>
</feature>
<evidence type="ECO:0000256" key="15">
    <source>
        <dbReference type="ARBA" id="ARBA00023145"/>
    </source>
</evidence>
<feature type="non-terminal residue" evidence="22">
    <location>
        <position position="102"/>
    </location>
</feature>
<dbReference type="FunFam" id="4.10.740.10:FF:000001">
    <property type="entry name" value="vitamin K-dependent protein S"/>
    <property type="match status" value="1"/>
</dbReference>
<dbReference type="PROSITE" id="PS01187">
    <property type="entry name" value="EGF_CA"/>
    <property type="match status" value="1"/>
</dbReference>
<evidence type="ECO:0000256" key="3">
    <source>
        <dbReference type="ARBA" id="ARBA00004613"/>
    </source>
</evidence>
<evidence type="ECO:0000256" key="19">
    <source>
        <dbReference type="PROSITE-ProRule" id="PRU00076"/>
    </source>
</evidence>
<dbReference type="PROSITE" id="PS00022">
    <property type="entry name" value="EGF_1"/>
    <property type="match status" value="1"/>
</dbReference>
<evidence type="ECO:0000256" key="12">
    <source>
        <dbReference type="ARBA" id="ARBA00022837"/>
    </source>
</evidence>
<dbReference type="Gene3D" id="2.10.25.10">
    <property type="entry name" value="Laminin"/>
    <property type="match status" value="1"/>
</dbReference>
<dbReference type="PANTHER" id="PTHR24278">
    <property type="entry name" value="COAGULATION FACTOR"/>
    <property type="match status" value="1"/>
</dbReference>
<evidence type="ECO:0000259" key="20">
    <source>
        <dbReference type="PROSITE" id="PS50026"/>
    </source>
</evidence>
<dbReference type="EMBL" id="QNUK01001509">
    <property type="protein sequence ID" value="KAF5880275.1"/>
    <property type="molecule type" value="Genomic_DNA"/>
</dbReference>
<dbReference type="PROSITE" id="PS50998">
    <property type="entry name" value="GLA_2"/>
    <property type="match status" value="1"/>
</dbReference>
<keyword evidence="10" id="KW-0356">Hemostasis</keyword>
<evidence type="ECO:0000256" key="6">
    <source>
        <dbReference type="ARBA" id="ARBA00022479"/>
    </source>
</evidence>
<keyword evidence="9" id="KW-0597">Phosphoprotein</keyword>
<dbReference type="InterPro" id="IPR050442">
    <property type="entry name" value="Peptidase_S1_coag_factors"/>
</dbReference>
<dbReference type="SUPFAM" id="SSF57630">
    <property type="entry name" value="GLA-domain"/>
    <property type="match status" value="1"/>
</dbReference>
<proteinExistence type="predicted"/>
<sequence>SLFVSRQTAQSVLSRQKRFNKGGLEEVMRDNLERECREEKCSFEEAREVFENMEQTREFWLGYTDGDQCLSSPCQNGGTCKDGLSSYVCWCHIGFNGKNCEL</sequence>
<dbReference type="PANTHER" id="PTHR24278:SF31">
    <property type="entry name" value="COAGULATION FACTOR IX"/>
    <property type="match status" value="1"/>
</dbReference>
<dbReference type="SMART" id="SM00069">
    <property type="entry name" value="GLA"/>
    <property type="match status" value="1"/>
</dbReference>
<dbReference type="PROSITE" id="PS00011">
    <property type="entry name" value="GLA_1"/>
    <property type="match status" value="1"/>
</dbReference>
<evidence type="ECO:0000313" key="23">
    <source>
        <dbReference type="Proteomes" id="UP000727407"/>
    </source>
</evidence>
<dbReference type="Pfam" id="PF00594">
    <property type="entry name" value="Gla"/>
    <property type="match status" value="1"/>
</dbReference>
<protein>
    <recommendedName>
        <fullName evidence="5">Coagulation factor IX</fullName>
        <ecNumber evidence="4">3.4.21.22</ecNumber>
    </recommendedName>
    <alternativeName>
        <fullName evidence="18">Christmas factor</fullName>
    </alternativeName>
</protein>
<dbReference type="SMART" id="SM00179">
    <property type="entry name" value="EGF_CA"/>
    <property type="match status" value="1"/>
</dbReference>
<keyword evidence="14" id="KW-0094">Blood coagulation</keyword>
<evidence type="ECO:0000256" key="13">
    <source>
        <dbReference type="ARBA" id="ARBA00022842"/>
    </source>
</evidence>
<comment type="caution">
    <text evidence="19">Lacks conserved residue(s) required for the propagation of feature annotation.</text>
</comment>
<dbReference type="PRINTS" id="PR00001">
    <property type="entry name" value="GLABLOOD"/>
</dbReference>
<evidence type="ECO:0000256" key="14">
    <source>
        <dbReference type="ARBA" id="ARBA00023084"/>
    </source>
</evidence>
<reference evidence="22" key="1">
    <citation type="submission" date="2020-07" db="EMBL/GenBank/DDBJ databases">
        <title>Clarias magur genome sequencing, assembly and annotation.</title>
        <authorList>
            <person name="Kushwaha B."/>
            <person name="Kumar R."/>
            <person name="Das P."/>
            <person name="Joshi C.G."/>
            <person name="Kumar D."/>
            <person name="Nagpure N.S."/>
            <person name="Pandey M."/>
            <person name="Agarwal S."/>
            <person name="Srivastava S."/>
            <person name="Singh M."/>
            <person name="Sahoo L."/>
            <person name="Jayasankar P."/>
            <person name="Meher P.K."/>
            <person name="Koringa P.G."/>
            <person name="Iquebal M.A."/>
            <person name="Das S.P."/>
            <person name="Bit A."/>
            <person name="Patnaik S."/>
            <person name="Patel N."/>
            <person name="Shah T.M."/>
            <person name="Hinsu A."/>
            <person name="Jena J.K."/>
        </authorList>
    </citation>
    <scope>NUCLEOTIDE SEQUENCE</scope>
    <source>
        <strain evidence="22">CIFAMagur01</strain>
        <tissue evidence="22">Testis</tissue>
    </source>
</reference>
<dbReference type="PROSITE" id="PS01186">
    <property type="entry name" value="EGF_2"/>
    <property type="match status" value="1"/>
</dbReference>
<evidence type="ECO:0000256" key="17">
    <source>
        <dbReference type="ARBA" id="ARBA00023180"/>
    </source>
</evidence>
<evidence type="ECO:0000256" key="5">
    <source>
        <dbReference type="ARBA" id="ARBA00019454"/>
    </source>
</evidence>
<keyword evidence="15" id="KW-0865">Zymogen</keyword>
<comment type="caution">
    <text evidence="22">The sequence shown here is derived from an EMBL/GenBank/DDBJ whole genome shotgun (WGS) entry which is preliminary data.</text>
</comment>
<gene>
    <name evidence="22" type="primary">f9</name>
    <name evidence="22" type="ORF">DAT39_023223</name>
</gene>
<dbReference type="GO" id="GO:0004252">
    <property type="term" value="F:serine-type endopeptidase activity"/>
    <property type="evidence" value="ECO:0007669"/>
    <property type="project" value="UniProtKB-EC"/>
</dbReference>
<evidence type="ECO:0000256" key="16">
    <source>
        <dbReference type="ARBA" id="ARBA00023157"/>
    </source>
</evidence>
<feature type="disulfide bond" evidence="19">
    <location>
        <begin position="91"/>
        <end position="100"/>
    </location>
</feature>